<evidence type="ECO:0000259" key="10">
    <source>
        <dbReference type="Pfam" id="PF03553"/>
    </source>
</evidence>
<feature type="transmembrane region" description="Helical" evidence="9">
    <location>
        <begin position="38"/>
        <end position="54"/>
    </location>
</feature>
<keyword evidence="12" id="KW-1185">Reference proteome</keyword>
<feature type="transmembrane region" description="Helical" evidence="9">
    <location>
        <begin position="194"/>
        <end position="214"/>
    </location>
</feature>
<dbReference type="PANTHER" id="PTHR33451:SF6">
    <property type="entry name" value="NA(+)_H(+) ANTIPORTER NHAC"/>
    <property type="match status" value="1"/>
</dbReference>
<keyword evidence="5 9" id="KW-0812">Transmembrane</keyword>
<protein>
    <submittedName>
        <fullName evidence="11">Na+/H+ antiporter NhaC</fullName>
    </submittedName>
</protein>
<feature type="transmembrane region" description="Helical" evidence="9">
    <location>
        <begin position="432"/>
        <end position="452"/>
    </location>
</feature>
<feature type="transmembrane region" description="Helical" evidence="9">
    <location>
        <begin position="12"/>
        <end position="32"/>
    </location>
</feature>
<evidence type="ECO:0000256" key="4">
    <source>
        <dbReference type="ARBA" id="ARBA00022475"/>
    </source>
</evidence>
<name>A0A5B8Z2Q0_CYTDA</name>
<keyword evidence="2" id="KW-0813">Transport</keyword>
<reference evidence="12" key="1">
    <citation type="submission" date="2019-08" db="EMBL/GenBank/DDBJ databases">
        <authorList>
            <person name="Zheng X."/>
        </authorList>
    </citation>
    <scope>NUCLEOTIDE SEQUENCE [LARGE SCALE GENOMIC DNA]</scope>
    <source>
        <strain evidence="12">FJAT-25496</strain>
    </source>
</reference>
<keyword evidence="3" id="KW-0050">Antiport</keyword>
<dbReference type="PANTHER" id="PTHR33451">
    <property type="entry name" value="MALATE-2H(+)/NA(+)-LACTATE ANTIPORTER"/>
    <property type="match status" value="1"/>
</dbReference>
<dbReference type="GO" id="GO:0005886">
    <property type="term" value="C:plasma membrane"/>
    <property type="evidence" value="ECO:0007669"/>
    <property type="project" value="UniProtKB-SubCell"/>
</dbReference>
<dbReference type="AlphaFoldDB" id="A0A5B8Z2Q0"/>
<evidence type="ECO:0000256" key="7">
    <source>
        <dbReference type="ARBA" id="ARBA00023136"/>
    </source>
</evidence>
<comment type="similarity">
    <text evidence="8">Belongs to the NhaC Na(+)/H(+) (TC 2.A.35) antiporter family.</text>
</comment>
<feature type="transmembrane region" description="Helical" evidence="9">
    <location>
        <begin position="111"/>
        <end position="132"/>
    </location>
</feature>
<keyword evidence="7 9" id="KW-0472">Membrane</keyword>
<accession>A0A5B8Z2Q0</accession>
<dbReference type="InterPro" id="IPR018461">
    <property type="entry name" value="Na/H_Antiport_NhaC-like_C"/>
</dbReference>
<feature type="transmembrane region" description="Helical" evidence="9">
    <location>
        <begin position="235"/>
        <end position="253"/>
    </location>
</feature>
<keyword evidence="4" id="KW-1003">Cell membrane</keyword>
<evidence type="ECO:0000256" key="5">
    <source>
        <dbReference type="ARBA" id="ARBA00022692"/>
    </source>
</evidence>
<feature type="transmembrane region" description="Helical" evidence="9">
    <location>
        <begin position="407"/>
        <end position="426"/>
    </location>
</feature>
<evidence type="ECO:0000256" key="2">
    <source>
        <dbReference type="ARBA" id="ARBA00022448"/>
    </source>
</evidence>
<evidence type="ECO:0000256" key="6">
    <source>
        <dbReference type="ARBA" id="ARBA00022989"/>
    </source>
</evidence>
<dbReference type="OrthoDB" id="9762978at2"/>
<evidence type="ECO:0000313" key="11">
    <source>
        <dbReference type="EMBL" id="QED47305.1"/>
    </source>
</evidence>
<feature type="transmembrane region" description="Helical" evidence="9">
    <location>
        <begin position="315"/>
        <end position="341"/>
    </location>
</feature>
<proteinExistence type="inferred from homology"/>
<sequence length="465" mass="49689">MKQEQLNFTFKPMEALLITIVLLGGIGTAMIFGGVVPHIPIVISIMFLLGLGLLKKVSIKELEEGLTDGAKSGLGAVLIFFFIGMLISSWMASGTIPTFIYLALDVVNGKFFYAIAFVVSSIIGVSVGSSLTTAATIGVAFMSVSTALGLSEALTAGAVISGAFFGDKMSPLSDTTNLASMIVKVDLFEHIKNMAWTTGPAFIISFILFAILSPDEAASDFSKIEILKNTLIDQGYVHWYSLIPFLLLTYLAIKKVSAMITLSASILSALLIGFFVQKDFGINKMLNLLFDGFTSNTGVKEVDSLLSRGGMESMFFSISLVLLALSMGGLLFKLGIIPSLLEGMKKFLQKVPALIASTAGTAIGINFLLGEQYLSILLTGNTFQESYDKAGLHPKNLSRVLEDAGTVINPLVPWGVCGVFLTGVLGVETIDYLPYTFFCLLSPILTIVYGITGFTITKKGEKAAV</sequence>
<evidence type="ECO:0000256" key="1">
    <source>
        <dbReference type="ARBA" id="ARBA00004651"/>
    </source>
</evidence>
<dbReference type="KEGG" id="bda:FSZ17_08635"/>
<evidence type="ECO:0000313" key="12">
    <source>
        <dbReference type="Proteomes" id="UP000321555"/>
    </source>
</evidence>
<evidence type="ECO:0000256" key="9">
    <source>
        <dbReference type="SAM" id="Phobius"/>
    </source>
</evidence>
<dbReference type="NCBIfam" id="TIGR00931">
    <property type="entry name" value="antiport_nhaC"/>
    <property type="match status" value="1"/>
</dbReference>
<feature type="transmembrane region" description="Helical" evidence="9">
    <location>
        <begin position="347"/>
        <end position="369"/>
    </location>
</feature>
<organism evidence="11 12">
    <name type="scientific">Cytobacillus dafuensis</name>
    <name type="common">Bacillus dafuensis</name>
    <dbReference type="NCBI Taxonomy" id="1742359"/>
    <lineage>
        <taxon>Bacteria</taxon>
        <taxon>Bacillati</taxon>
        <taxon>Bacillota</taxon>
        <taxon>Bacilli</taxon>
        <taxon>Bacillales</taxon>
        <taxon>Bacillaceae</taxon>
        <taxon>Cytobacillus</taxon>
    </lineage>
</organism>
<dbReference type="Proteomes" id="UP000321555">
    <property type="component" value="Chromosome"/>
</dbReference>
<gene>
    <name evidence="11" type="primary">nhaC</name>
    <name evidence="11" type="ORF">FSZ17_08635</name>
</gene>
<feature type="transmembrane region" description="Helical" evidence="9">
    <location>
        <begin position="259"/>
        <end position="276"/>
    </location>
</feature>
<dbReference type="GO" id="GO:0015297">
    <property type="term" value="F:antiporter activity"/>
    <property type="evidence" value="ECO:0007669"/>
    <property type="project" value="UniProtKB-KW"/>
</dbReference>
<keyword evidence="6 9" id="KW-1133">Transmembrane helix</keyword>
<evidence type="ECO:0000256" key="3">
    <source>
        <dbReference type="ARBA" id="ARBA00022449"/>
    </source>
</evidence>
<dbReference type="EMBL" id="CP042593">
    <property type="protein sequence ID" value="QED47305.1"/>
    <property type="molecule type" value="Genomic_DNA"/>
</dbReference>
<dbReference type="InterPro" id="IPR004770">
    <property type="entry name" value="Na/H_antiport_NhaC"/>
</dbReference>
<feature type="domain" description="Na+/H+ antiporter NhaC-like C-terminal" evidence="10">
    <location>
        <begin position="162"/>
        <end position="454"/>
    </location>
</feature>
<dbReference type="Pfam" id="PF03553">
    <property type="entry name" value="Na_H_antiporter"/>
    <property type="match status" value="1"/>
</dbReference>
<feature type="transmembrane region" description="Helical" evidence="9">
    <location>
        <begin position="74"/>
        <end position="91"/>
    </location>
</feature>
<dbReference type="STRING" id="1742359.GCA_001439625_03740"/>
<feature type="transmembrane region" description="Helical" evidence="9">
    <location>
        <begin position="139"/>
        <end position="165"/>
    </location>
</feature>
<evidence type="ECO:0000256" key="8">
    <source>
        <dbReference type="ARBA" id="ARBA00038435"/>
    </source>
</evidence>
<dbReference type="InterPro" id="IPR052180">
    <property type="entry name" value="NhaC_Na-H+_Antiporter"/>
</dbReference>
<dbReference type="RefSeq" id="WP_057774068.1">
    <property type="nucleotide sequence ID" value="NZ_CP042593.1"/>
</dbReference>
<comment type="subcellular location">
    <subcellularLocation>
        <location evidence="1">Cell membrane</location>
        <topology evidence="1">Multi-pass membrane protein</topology>
    </subcellularLocation>
</comment>